<evidence type="ECO:0000259" key="8">
    <source>
        <dbReference type="PROSITE" id="PS51140"/>
    </source>
</evidence>
<evidence type="ECO:0000256" key="1">
    <source>
        <dbReference type="ARBA" id="ARBA00009278"/>
    </source>
</evidence>
<accession>A0A834RCC1</accession>
<dbReference type="EnsemblMetazoa" id="SSS_2665s_mrna">
    <property type="protein sequence ID" value="KAF7493102.1"/>
    <property type="gene ID" value="SSS_2665"/>
</dbReference>
<dbReference type="CDD" id="cd14279">
    <property type="entry name" value="CUE"/>
    <property type="match status" value="1"/>
</dbReference>
<keyword evidence="11" id="KW-1185">Reference proteome</keyword>
<feature type="compositionally biased region" description="Basic and acidic residues" evidence="6">
    <location>
        <begin position="1"/>
        <end position="18"/>
    </location>
</feature>
<dbReference type="GO" id="GO:0043130">
    <property type="term" value="F:ubiquitin binding"/>
    <property type="evidence" value="ECO:0007669"/>
    <property type="project" value="InterPro"/>
</dbReference>
<evidence type="ECO:0000256" key="2">
    <source>
        <dbReference type="ARBA" id="ARBA00022588"/>
    </source>
</evidence>
<gene>
    <name evidence="9" type="ORF">SSS_2665</name>
</gene>
<reference evidence="10" key="3">
    <citation type="submission" date="2022-06" db="UniProtKB">
        <authorList>
            <consortium name="EnsemblMetazoa"/>
        </authorList>
    </citation>
    <scope>IDENTIFICATION</scope>
</reference>
<dbReference type="PROSITE" id="PS50004">
    <property type="entry name" value="C2"/>
    <property type="match status" value="1"/>
</dbReference>
<evidence type="ECO:0000256" key="4">
    <source>
        <dbReference type="ARBA" id="ARBA00023006"/>
    </source>
</evidence>
<dbReference type="SUPFAM" id="SSF49562">
    <property type="entry name" value="C2 domain (Calcium/lipid-binding domain, CaLB)"/>
    <property type="match status" value="1"/>
</dbReference>
<proteinExistence type="inferred from homology"/>
<evidence type="ECO:0000313" key="11">
    <source>
        <dbReference type="Proteomes" id="UP000070412"/>
    </source>
</evidence>
<sequence length="353" mass="39325">MNETKPKELLKDSVDRTQSHSLESSSTSQTASTLSSTTKMNLKNIKGQDVVLGQLSDDFLRIDNDVDGSNRSSSSLSNATQNQIESDGQLALNLQRQYNLQTSSSMFGNEWFANYRAELSITFIEAHLVKNYGLMNMNVYVRMRVGNTIYETKNSNRGGKNPKWGETCCVYLPNGIDTVAIELYDDCLFTQDDLIAWATFTIPEEYLTFTETVSHNFEKKIILSGKQGENQEGEIFIAFNTKPISSNSLRTYLTTPVYAPQPAMILANPPILTNPLIVHQSPVSANTLLGPTVTQSQSTDTVPQTLEINEQDLQNLKDIFPKIETEIIKSVLINANNNVEQACTNLLELNTTT</sequence>
<name>A0A834RCC1_SARSC</name>
<dbReference type="GO" id="GO:0045087">
    <property type="term" value="P:innate immune response"/>
    <property type="evidence" value="ECO:0007669"/>
    <property type="project" value="UniProtKB-KW"/>
</dbReference>
<feature type="region of interest" description="Disordered" evidence="6">
    <location>
        <begin position="1"/>
        <end position="35"/>
    </location>
</feature>
<dbReference type="Gene3D" id="2.60.40.150">
    <property type="entry name" value="C2 domain"/>
    <property type="match status" value="1"/>
</dbReference>
<dbReference type="PANTHER" id="PTHR16461:SF5">
    <property type="entry name" value="TOLL-INTERACTING PROTEIN"/>
    <property type="match status" value="1"/>
</dbReference>
<evidence type="ECO:0000259" key="7">
    <source>
        <dbReference type="PROSITE" id="PS50004"/>
    </source>
</evidence>
<evidence type="ECO:0000256" key="5">
    <source>
        <dbReference type="ARBA" id="ARBA00023198"/>
    </source>
</evidence>
<keyword evidence="5" id="KW-0395">Inflammatory response</keyword>
<comment type="similarity">
    <text evidence="1">Belongs to the tollip family.</text>
</comment>
<dbReference type="InterPro" id="IPR009060">
    <property type="entry name" value="UBA-like_sf"/>
</dbReference>
<dbReference type="InterPro" id="IPR000008">
    <property type="entry name" value="C2_dom"/>
</dbReference>
<dbReference type="EMBL" id="WVUK01000056">
    <property type="protein sequence ID" value="KAF7493102.1"/>
    <property type="molecule type" value="Genomic_DNA"/>
</dbReference>
<evidence type="ECO:0000313" key="9">
    <source>
        <dbReference type="EMBL" id="KAF7493102.1"/>
    </source>
</evidence>
<feature type="domain" description="C2" evidence="7">
    <location>
        <begin position="96"/>
        <end position="217"/>
    </location>
</feature>
<dbReference type="GO" id="GO:0006914">
    <property type="term" value="P:autophagy"/>
    <property type="evidence" value="ECO:0007669"/>
    <property type="project" value="UniProtKB-KW"/>
</dbReference>
<reference evidence="11" key="1">
    <citation type="journal article" date="2020" name="PLoS Negl. Trop. Dis.">
        <title>High-quality nuclear genome for Sarcoptes scabiei-A critical resource for a neglected parasite.</title>
        <authorList>
            <person name="Korhonen P.K."/>
            <person name="Gasser R.B."/>
            <person name="Ma G."/>
            <person name="Wang T."/>
            <person name="Stroehlein A.J."/>
            <person name="Young N.D."/>
            <person name="Ang C.S."/>
            <person name="Fernando D.D."/>
            <person name="Lu H.C."/>
            <person name="Taylor S."/>
            <person name="Reynolds S.L."/>
            <person name="Mofiz E."/>
            <person name="Najaraj S.H."/>
            <person name="Gowda H."/>
            <person name="Madugundu A."/>
            <person name="Renuse S."/>
            <person name="Holt D."/>
            <person name="Pandey A."/>
            <person name="Papenfuss A.T."/>
            <person name="Fischer K."/>
        </authorList>
    </citation>
    <scope>NUCLEOTIDE SEQUENCE [LARGE SCALE GENOMIC DNA]</scope>
</reference>
<evidence type="ECO:0000256" key="3">
    <source>
        <dbReference type="ARBA" id="ARBA00022859"/>
    </source>
</evidence>
<dbReference type="PANTHER" id="PTHR16461">
    <property type="entry name" value="TOLL-INTERACTING PROTEIN"/>
    <property type="match status" value="1"/>
</dbReference>
<dbReference type="SMART" id="SM00546">
    <property type="entry name" value="CUE"/>
    <property type="match status" value="1"/>
</dbReference>
<dbReference type="PROSITE" id="PS51140">
    <property type="entry name" value="CUE"/>
    <property type="match status" value="1"/>
</dbReference>
<protein>
    <submittedName>
        <fullName evidence="9">Toll-interacting protein A</fullName>
    </submittedName>
</protein>
<feature type="compositionally biased region" description="Low complexity" evidence="6">
    <location>
        <begin position="19"/>
        <end position="35"/>
    </location>
</feature>
<evidence type="ECO:0000256" key="6">
    <source>
        <dbReference type="SAM" id="MobiDB-lite"/>
    </source>
</evidence>
<dbReference type="SUPFAM" id="SSF46934">
    <property type="entry name" value="UBA-like"/>
    <property type="match status" value="1"/>
</dbReference>
<dbReference type="Proteomes" id="UP000070412">
    <property type="component" value="Unassembled WGS sequence"/>
</dbReference>
<dbReference type="AlphaFoldDB" id="A0A834RCC1"/>
<keyword evidence="4" id="KW-0072">Autophagy</keyword>
<dbReference type="Pfam" id="PF02845">
    <property type="entry name" value="CUE"/>
    <property type="match status" value="1"/>
</dbReference>
<dbReference type="Gene3D" id="1.10.8.10">
    <property type="entry name" value="DNA helicase RuvA subunit, C-terminal domain"/>
    <property type="match status" value="1"/>
</dbReference>
<evidence type="ECO:0000313" key="10">
    <source>
        <dbReference type="EnsemblMetazoa" id="KAF7493102.1"/>
    </source>
</evidence>
<dbReference type="GO" id="GO:0006511">
    <property type="term" value="P:ubiquitin-dependent protein catabolic process"/>
    <property type="evidence" value="ECO:0007669"/>
    <property type="project" value="TreeGrafter"/>
</dbReference>
<dbReference type="Pfam" id="PF00168">
    <property type="entry name" value="C2"/>
    <property type="match status" value="1"/>
</dbReference>
<dbReference type="GO" id="GO:0005737">
    <property type="term" value="C:cytoplasm"/>
    <property type="evidence" value="ECO:0007669"/>
    <property type="project" value="TreeGrafter"/>
</dbReference>
<dbReference type="GO" id="GO:0031624">
    <property type="term" value="F:ubiquitin conjugating enzyme binding"/>
    <property type="evidence" value="ECO:0007669"/>
    <property type="project" value="TreeGrafter"/>
</dbReference>
<feature type="domain" description="CUE" evidence="8">
    <location>
        <begin position="308"/>
        <end position="351"/>
    </location>
</feature>
<dbReference type="InterPro" id="IPR035892">
    <property type="entry name" value="C2_domain_sf"/>
</dbReference>
<keyword evidence="3" id="KW-0391">Immunity</keyword>
<dbReference type="InterPro" id="IPR003892">
    <property type="entry name" value="CUE"/>
</dbReference>
<organism evidence="9">
    <name type="scientific">Sarcoptes scabiei</name>
    <name type="common">Itch mite</name>
    <name type="synonym">Acarus scabiei</name>
    <dbReference type="NCBI Taxonomy" id="52283"/>
    <lineage>
        <taxon>Eukaryota</taxon>
        <taxon>Metazoa</taxon>
        <taxon>Ecdysozoa</taxon>
        <taxon>Arthropoda</taxon>
        <taxon>Chelicerata</taxon>
        <taxon>Arachnida</taxon>
        <taxon>Acari</taxon>
        <taxon>Acariformes</taxon>
        <taxon>Sarcoptiformes</taxon>
        <taxon>Astigmata</taxon>
        <taxon>Psoroptidia</taxon>
        <taxon>Sarcoptoidea</taxon>
        <taxon>Sarcoptidae</taxon>
        <taxon>Sarcoptinae</taxon>
        <taxon>Sarcoptes</taxon>
    </lineage>
</organism>
<dbReference type="OrthoDB" id="9942608at2759"/>
<keyword evidence="2" id="KW-0399">Innate immunity</keyword>
<reference evidence="9" key="2">
    <citation type="submission" date="2020-01" db="EMBL/GenBank/DDBJ databases">
        <authorList>
            <person name="Korhonen P.K.K."/>
            <person name="Guangxu M.G."/>
            <person name="Wang T.W."/>
            <person name="Stroehlein A.J.S."/>
            <person name="Young N.D."/>
            <person name="Ang C.-S.A."/>
            <person name="Fernando D.W.F."/>
            <person name="Lu H.L."/>
            <person name="Taylor S.T."/>
            <person name="Ehtesham M.E.M."/>
            <person name="Najaraj S.H.N."/>
            <person name="Harsha G.H.G."/>
            <person name="Madugundu A.M."/>
            <person name="Renuse S.R."/>
            <person name="Holt D.H."/>
            <person name="Pandey A.P."/>
            <person name="Papenfuss A.P."/>
            <person name="Gasser R.B.G."/>
            <person name="Fischer K.F."/>
        </authorList>
    </citation>
    <scope>NUCLEOTIDE SEQUENCE</scope>
    <source>
        <strain evidence="9">SSS_KF_BRIS2020</strain>
    </source>
</reference>